<keyword evidence="3" id="KW-0813">Transport</keyword>
<keyword evidence="5 7" id="KW-1133">Transmembrane helix</keyword>
<evidence type="ECO:0000256" key="4">
    <source>
        <dbReference type="ARBA" id="ARBA00022692"/>
    </source>
</evidence>
<dbReference type="OrthoDB" id="5368493at2"/>
<organism evidence="9 10">
    <name type="scientific">Paraglaciecola hydrolytica</name>
    <dbReference type="NCBI Taxonomy" id="1799789"/>
    <lineage>
        <taxon>Bacteria</taxon>
        <taxon>Pseudomonadati</taxon>
        <taxon>Pseudomonadota</taxon>
        <taxon>Gammaproteobacteria</taxon>
        <taxon>Alteromonadales</taxon>
        <taxon>Alteromonadaceae</taxon>
        <taxon>Paraglaciecola</taxon>
    </lineage>
</organism>
<evidence type="ECO:0000256" key="7">
    <source>
        <dbReference type="SAM" id="Phobius"/>
    </source>
</evidence>
<name>A0A136A103_9ALTE</name>
<keyword evidence="10" id="KW-1185">Reference proteome</keyword>
<proteinExistence type="inferred from homology"/>
<comment type="subcellular location">
    <subcellularLocation>
        <location evidence="1">Membrane</location>
        <topology evidence="1">Multi-pass membrane protein</topology>
    </subcellularLocation>
</comment>
<dbReference type="PRINTS" id="PR00171">
    <property type="entry name" value="SUGRTRNSPORT"/>
</dbReference>
<feature type="transmembrane region" description="Helical" evidence="7">
    <location>
        <begin position="102"/>
        <end position="122"/>
    </location>
</feature>
<feature type="transmembrane region" description="Helical" evidence="7">
    <location>
        <begin position="298"/>
        <end position="321"/>
    </location>
</feature>
<evidence type="ECO:0000256" key="3">
    <source>
        <dbReference type="ARBA" id="ARBA00022448"/>
    </source>
</evidence>
<dbReference type="InterPro" id="IPR050814">
    <property type="entry name" value="Myo-inositol_Transporter"/>
</dbReference>
<evidence type="ECO:0000256" key="5">
    <source>
        <dbReference type="ARBA" id="ARBA00022989"/>
    </source>
</evidence>
<dbReference type="EMBL" id="LSNE01000005">
    <property type="protein sequence ID" value="KXI28830.1"/>
    <property type="molecule type" value="Genomic_DNA"/>
</dbReference>
<dbReference type="InterPro" id="IPR020846">
    <property type="entry name" value="MFS_dom"/>
</dbReference>
<dbReference type="Pfam" id="PF00083">
    <property type="entry name" value="Sugar_tr"/>
    <property type="match status" value="2"/>
</dbReference>
<comment type="similarity">
    <text evidence="2">Belongs to the major facilitator superfamily. Sugar transporter (TC 2.A.1.1) family.</text>
</comment>
<dbReference type="AlphaFoldDB" id="A0A136A103"/>
<dbReference type="Proteomes" id="UP000070299">
    <property type="component" value="Unassembled WGS sequence"/>
</dbReference>
<sequence length="523" mass="57752">MVQKFHSVYYCAIVVSFGAFILGLDAALISGTIKFVSAEFSLSDMQIGTMVSAPGLAVLFALMFTGYICNRIGRKKTLIGISFVYIFSAIASTFAPNYETLVIARFIGGLAFTSLSVAAMYIGEIAPPALRGRLVAMVQISIVVGFSAAYFINYGMLQLSQSTTQWVIDLGLTTHTWRWMLAIEILPAIIWFSLLFTIPKSPRWLVLRGHVDEAKEVLHAFGKGPKVDEELIQIQESLVGIDENASFSRSFKYLFEKRVRMAVIIAFVFGVVQQVTGINAILFYAPTVFEQLGVGTDAAFLNAVIVGFTGMIFTVLGILLIDKVGRRPLAVWGLAWVTISLFICYYGFSQATYSLSAEFVAQLSSQHQIQGLDALIGQVFQSDFEFKAAVIQVLGEGTFRQFEGDILQSAGTIPVAIIMVGIISFIMAFHMTIGPVLWVLFSEIFPTHVRGIAIPTFAFISSMVSYFVQQFFPWLLTNLGASQIFLFYAISGLIGYILMYKIMPETKNKTIEEIELMFNKGAA</sequence>
<feature type="transmembrane region" description="Helical" evidence="7">
    <location>
        <begin position="7"/>
        <end position="29"/>
    </location>
</feature>
<dbReference type="InterPro" id="IPR003663">
    <property type="entry name" value="Sugar/inositol_transpt"/>
</dbReference>
<gene>
    <name evidence="9" type="ORF">AX660_11555</name>
</gene>
<keyword evidence="6 7" id="KW-0472">Membrane</keyword>
<feature type="transmembrane region" description="Helical" evidence="7">
    <location>
        <begin position="328"/>
        <end position="348"/>
    </location>
</feature>
<feature type="transmembrane region" description="Helical" evidence="7">
    <location>
        <begin position="484"/>
        <end position="503"/>
    </location>
</feature>
<protein>
    <submittedName>
        <fullName evidence="9">MFS transporter</fullName>
    </submittedName>
</protein>
<feature type="transmembrane region" description="Helical" evidence="7">
    <location>
        <begin position="134"/>
        <end position="157"/>
    </location>
</feature>
<feature type="transmembrane region" description="Helical" evidence="7">
    <location>
        <begin position="49"/>
        <end position="70"/>
    </location>
</feature>
<dbReference type="InterPro" id="IPR005828">
    <property type="entry name" value="MFS_sugar_transport-like"/>
</dbReference>
<dbReference type="PANTHER" id="PTHR48020">
    <property type="entry name" value="PROTON MYO-INOSITOL COTRANSPORTER"/>
    <property type="match status" value="1"/>
</dbReference>
<dbReference type="SUPFAM" id="SSF103473">
    <property type="entry name" value="MFS general substrate transporter"/>
    <property type="match status" value="1"/>
</dbReference>
<feature type="domain" description="Major facilitator superfamily (MFS) profile" evidence="8">
    <location>
        <begin position="11"/>
        <end position="507"/>
    </location>
</feature>
<feature type="transmembrane region" description="Helical" evidence="7">
    <location>
        <begin position="177"/>
        <end position="198"/>
    </location>
</feature>
<reference evidence="10" key="1">
    <citation type="submission" date="2016-02" db="EMBL/GenBank/DDBJ databases">
        <authorList>
            <person name="Schultz-Johansen M."/>
            <person name="Glaring M.A."/>
            <person name="Bech P.K."/>
            <person name="Stougaard P."/>
        </authorList>
    </citation>
    <scope>NUCLEOTIDE SEQUENCE [LARGE SCALE GENOMIC DNA]</scope>
    <source>
        <strain evidence="10">S66</strain>
    </source>
</reference>
<evidence type="ECO:0000313" key="10">
    <source>
        <dbReference type="Proteomes" id="UP000070299"/>
    </source>
</evidence>
<dbReference type="RefSeq" id="WP_068375619.1">
    <property type="nucleotide sequence ID" value="NZ_LSNE01000005.1"/>
</dbReference>
<dbReference type="STRING" id="1799789.AX660_11555"/>
<dbReference type="PROSITE" id="PS00216">
    <property type="entry name" value="SUGAR_TRANSPORT_1"/>
    <property type="match status" value="1"/>
</dbReference>
<dbReference type="GO" id="GO:0022857">
    <property type="term" value="F:transmembrane transporter activity"/>
    <property type="evidence" value="ECO:0007669"/>
    <property type="project" value="InterPro"/>
</dbReference>
<dbReference type="Gene3D" id="1.20.1250.20">
    <property type="entry name" value="MFS general substrate transporter like domains"/>
    <property type="match status" value="1"/>
</dbReference>
<feature type="transmembrane region" description="Helical" evidence="7">
    <location>
        <begin position="77"/>
        <end position="96"/>
    </location>
</feature>
<accession>A0A136A103</accession>
<dbReference type="PROSITE" id="PS50850">
    <property type="entry name" value="MFS"/>
    <property type="match status" value="1"/>
</dbReference>
<evidence type="ECO:0000259" key="8">
    <source>
        <dbReference type="PROSITE" id="PS50850"/>
    </source>
</evidence>
<evidence type="ECO:0000313" key="9">
    <source>
        <dbReference type="EMBL" id="KXI28830.1"/>
    </source>
</evidence>
<dbReference type="InterPro" id="IPR036259">
    <property type="entry name" value="MFS_trans_sf"/>
</dbReference>
<comment type="caution">
    <text evidence="9">The sequence shown here is derived from an EMBL/GenBank/DDBJ whole genome shotgun (WGS) entry which is preliminary data.</text>
</comment>
<evidence type="ECO:0000256" key="1">
    <source>
        <dbReference type="ARBA" id="ARBA00004141"/>
    </source>
</evidence>
<evidence type="ECO:0000256" key="6">
    <source>
        <dbReference type="ARBA" id="ARBA00023136"/>
    </source>
</evidence>
<evidence type="ECO:0000256" key="2">
    <source>
        <dbReference type="ARBA" id="ARBA00010992"/>
    </source>
</evidence>
<dbReference type="GO" id="GO:0016020">
    <property type="term" value="C:membrane"/>
    <property type="evidence" value="ECO:0007669"/>
    <property type="project" value="UniProtKB-SubCell"/>
</dbReference>
<keyword evidence="4 7" id="KW-0812">Transmembrane</keyword>
<feature type="transmembrane region" description="Helical" evidence="7">
    <location>
        <begin position="415"/>
        <end position="440"/>
    </location>
</feature>
<feature type="transmembrane region" description="Helical" evidence="7">
    <location>
        <begin position="452"/>
        <end position="472"/>
    </location>
</feature>
<dbReference type="PANTHER" id="PTHR48020:SF12">
    <property type="entry name" value="PROTON MYO-INOSITOL COTRANSPORTER"/>
    <property type="match status" value="1"/>
</dbReference>
<feature type="transmembrane region" description="Helical" evidence="7">
    <location>
        <begin position="259"/>
        <end position="286"/>
    </location>
</feature>
<dbReference type="InterPro" id="IPR005829">
    <property type="entry name" value="Sugar_transporter_CS"/>
</dbReference>